<keyword evidence="4" id="KW-1185">Reference proteome</keyword>
<sequence>MEEPSSAPVVGEDDLLEAQEEAAKLRTELYSTRRTLWDAKSGRSKAEAECSALNNQVMQLQQALEEAQWAQETAEKRAARSEEAAASSSKRCAEAEQAYAVALREREEAVAARQTAEGRAQAAEESCNRAQSAATTASADRHAIAGEREAWHRARDELSAQLRLSQRRAQELEEEQCRAEEESSALQAELEAVRSELELVQNGGVPRELEDGAEAGKRSPWEEERSQLLLDLEQERGKAASANRQLAQAQQEQQNLEDDLDDSAQDLADAKAQVLELQRELRAAQVSSAAVPAKPQDAADGSAASPSLPDAPSTSGEQEAAMAELQEQSKLREEQLNSQIKMLEATRRKLLGELDQQSLEIDRLFDETGLLAKGLSEAKAISETWEGQVQQSMAMNERLQEMLTEQAMWPVPGKSDSATDELPPEPSSGTAAGFTMEEAQKLEEQIIREKALSTKLQLKVDDLSVQLTKATAKLSDLQRTYHPLLGAIEGRLLQLKRNGEQSGAKPTEIIVPTVKPTEA</sequence>
<dbReference type="PANTHER" id="PTHR48163">
    <property type="entry name" value="BNAC02G25670D PROTEIN"/>
    <property type="match status" value="1"/>
</dbReference>
<accession>A0AAE0BVD8</accession>
<feature type="compositionally biased region" description="Acidic residues" evidence="2">
    <location>
        <begin position="255"/>
        <end position="264"/>
    </location>
</feature>
<protein>
    <submittedName>
        <fullName evidence="3">Uncharacterized protein</fullName>
    </submittedName>
</protein>
<keyword evidence="1" id="KW-0175">Coiled coil</keyword>
<evidence type="ECO:0000256" key="1">
    <source>
        <dbReference type="SAM" id="Coils"/>
    </source>
</evidence>
<feature type="region of interest" description="Disordered" evidence="2">
    <location>
        <begin position="498"/>
        <end position="519"/>
    </location>
</feature>
<feature type="compositionally biased region" description="Low complexity" evidence="2">
    <location>
        <begin position="245"/>
        <end position="254"/>
    </location>
</feature>
<gene>
    <name evidence="3" type="ORF">CYMTET_46845</name>
</gene>
<feature type="region of interest" description="Disordered" evidence="2">
    <location>
        <begin position="285"/>
        <end position="333"/>
    </location>
</feature>
<dbReference type="PANTHER" id="PTHR48163:SF2">
    <property type="entry name" value="EXPRESSED PROTEIN"/>
    <property type="match status" value="1"/>
</dbReference>
<reference evidence="3 4" key="1">
    <citation type="journal article" date="2015" name="Genome Biol. Evol.">
        <title>Comparative Genomics of a Bacterivorous Green Alga Reveals Evolutionary Causalities and Consequences of Phago-Mixotrophic Mode of Nutrition.</title>
        <authorList>
            <person name="Burns J.A."/>
            <person name="Paasch A."/>
            <person name="Narechania A."/>
            <person name="Kim E."/>
        </authorList>
    </citation>
    <scope>NUCLEOTIDE SEQUENCE [LARGE SCALE GENOMIC DNA]</scope>
    <source>
        <strain evidence="3 4">PLY_AMNH</strain>
    </source>
</reference>
<organism evidence="3 4">
    <name type="scientific">Cymbomonas tetramitiformis</name>
    <dbReference type="NCBI Taxonomy" id="36881"/>
    <lineage>
        <taxon>Eukaryota</taxon>
        <taxon>Viridiplantae</taxon>
        <taxon>Chlorophyta</taxon>
        <taxon>Pyramimonadophyceae</taxon>
        <taxon>Pyramimonadales</taxon>
        <taxon>Pyramimonadaceae</taxon>
        <taxon>Cymbomonas</taxon>
    </lineage>
</organism>
<feature type="compositionally biased region" description="Polar residues" evidence="2">
    <location>
        <begin position="128"/>
        <end position="138"/>
    </location>
</feature>
<feature type="coiled-coil region" evidence="1">
    <location>
        <begin position="333"/>
        <end position="367"/>
    </location>
</feature>
<evidence type="ECO:0000313" key="3">
    <source>
        <dbReference type="EMBL" id="KAK3243511.1"/>
    </source>
</evidence>
<dbReference type="Proteomes" id="UP001190700">
    <property type="component" value="Unassembled WGS sequence"/>
</dbReference>
<evidence type="ECO:0000313" key="4">
    <source>
        <dbReference type="Proteomes" id="UP001190700"/>
    </source>
</evidence>
<feature type="region of interest" description="Disordered" evidence="2">
    <location>
        <begin position="113"/>
        <end position="148"/>
    </location>
</feature>
<evidence type="ECO:0000256" key="2">
    <source>
        <dbReference type="SAM" id="MobiDB-lite"/>
    </source>
</evidence>
<proteinExistence type="predicted"/>
<dbReference type="EMBL" id="LGRX02032810">
    <property type="protein sequence ID" value="KAK3243511.1"/>
    <property type="molecule type" value="Genomic_DNA"/>
</dbReference>
<feature type="compositionally biased region" description="Basic and acidic residues" evidence="2">
    <location>
        <begin position="73"/>
        <end position="83"/>
    </location>
</feature>
<feature type="compositionally biased region" description="Basic and acidic residues" evidence="2">
    <location>
        <begin position="139"/>
        <end position="148"/>
    </location>
</feature>
<dbReference type="AlphaFoldDB" id="A0AAE0BVD8"/>
<feature type="compositionally biased region" description="Basic and acidic residues" evidence="2">
    <location>
        <begin position="207"/>
        <end position="226"/>
    </location>
</feature>
<feature type="compositionally biased region" description="Low complexity" evidence="2">
    <location>
        <begin position="298"/>
        <end position="326"/>
    </location>
</feature>
<feature type="compositionally biased region" description="Basic and acidic residues" evidence="2">
    <location>
        <begin position="168"/>
        <end position="181"/>
    </location>
</feature>
<comment type="caution">
    <text evidence="3">The sequence shown here is derived from an EMBL/GenBank/DDBJ whole genome shotgun (WGS) entry which is preliminary data.</text>
</comment>
<name>A0AAE0BVD8_9CHLO</name>
<feature type="region of interest" description="Disordered" evidence="2">
    <location>
        <begin position="166"/>
        <end position="267"/>
    </location>
</feature>
<feature type="region of interest" description="Disordered" evidence="2">
    <location>
        <begin position="68"/>
        <end position="92"/>
    </location>
</feature>
<feature type="coiled-coil region" evidence="1">
    <location>
        <begin position="439"/>
        <end position="480"/>
    </location>
</feature>